<dbReference type="PROSITE" id="PS00028">
    <property type="entry name" value="ZINC_FINGER_C2H2_1"/>
    <property type="match status" value="8"/>
</dbReference>
<feature type="region of interest" description="Disordered" evidence="13">
    <location>
        <begin position="687"/>
        <end position="711"/>
    </location>
</feature>
<dbReference type="GO" id="GO:0008270">
    <property type="term" value="F:zinc ion binding"/>
    <property type="evidence" value="ECO:0007669"/>
    <property type="project" value="UniProtKB-KW"/>
</dbReference>
<accession>A0A7R9FI72</accession>
<dbReference type="Gene3D" id="3.30.160.60">
    <property type="entry name" value="Classic Zinc Finger"/>
    <property type="match status" value="9"/>
</dbReference>
<dbReference type="Pfam" id="PF00096">
    <property type="entry name" value="zf-C2H2"/>
    <property type="match status" value="3"/>
</dbReference>
<dbReference type="InterPro" id="IPR036236">
    <property type="entry name" value="Znf_C2H2_sf"/>
</dbReference>
<feature type="compositionally biased region" description="Low complexity" evidence="13">
    <location>
        <begin position="814"/>
        <end position="827"/>
    </location>
</feature>
<evidence type="ECO:0000259" key="15">
    <source>
        <dbReference type="PROSITE" id="PS50280"/>
    </source>
</evidence>
<dbReference type="GO" id="GO:0010468">
    <property type="term" value="P:regulation of gene expression"/>
    <property type="evidence" value="ECO:0007669"/>
    <property type="project" value="UniProtKB-ARBA"/>
</dbReference>
<keyword evidence="8" id="KW-0238">DNA-binding</keyword>
<evidence type="ECO:0000256" key="6">
    <source>
        <dbReference type="ARBA" id="ARBA00022833"/>
    </source>
</evidence>
<dbReference type="InterPro" id="IPR001214">
    <property type="entry name" value="SET_dom"/>
</dbReference>
<protein>
    <submittedName>
        <fullName evidence="16">Uncharacterized protein</fullName>
    </submittedName>
</protein>
<keyword evidence="6" id="KW-0862">Zinc</keyword>
<feature type="region of interest" description="Disordered" evidence="13">
    <location>
        <begin position="909"/>
        <end position="932"/>
    </location>
</feature>
<evidence type="ECO:0000256" key="1">
    <source>
        <dbReference type="ARBA" id="ARBA00004123"/>
    </source>
</evidence>
<dbReference type="GO" id="GO:0008757">
    <property type="term" value="F:S-adenosylmethionine-dependent methyltransferase activity"/>
    <property type="evidence" value="ECO:0007669"/>
    <property type="project" value="UniProtKB-ARBA"/>
</dbReference>
<reference evidence="16" key="1">
    <citation type="submission" date="2020-11" db="EMBL/GenBank/DDBJ databases">
        <authorList>
            <person name="Tran Van P."/>
        </authorList>
    </citation>
    <scope>NUCLEOTIDE SEQUENCE</scope>
</reference>
<feature type="compositionally biased region" description="Basic and acidic residues" evidence="13">
    <location>
        <begin position="1241"/>
        <end position="1251"/>
    </location>
</feature>
<dbReference type="GO" id="GO:0003677">
    <property type="term" value="F:DNA binding"/>
    <property type="evidence" value="ECO:0007669"/>
    <property type="project" value="UniProtKB-KW"/>
</dbReference>
<dbReference type="InterPro" id="IPR046341">
    <property type="entry name" value="SET_dom_sf"/>
</dbReference>
<feature type="domain" description="C2H2-type" evidence="14">
    <location>
        <begin position="34"/>
        <end position="61"/>
    </location>
</feature>
<proteinExistence type="inferred from homology"/>
<dbReference type="Pfam" id="PF13894">
    <property type="entry name" value="zf-C2H2_4"/>
    <property type="match status" value="1"/>
</dbReference>
<dbReference type="GO" id="GO:0008170">
    <property type="term" value="F:N-methyltransferase activity"/>
    <property type="evidence" value="ECO:0007669"/>
    <property type="project" value="UniProtKB-ARBA"/>
</dbReference>
<feature type="domain" description="C2H2-type" evidence="14">
    <location>
        <begin position="1051"/>
        <end position="1078"/>
    </location>
</feature>
<name>A0A7R9FI72_9NEOP</name>
<evidence type="ECO:0000256" key="2">
    <source>
        <dbReference type="ARBA" id="ARBA00006991"/>
    </source>
</evidence>
<feature type="domain" description="C2H2-type" evidence="14">
    <location>
        <begin position="991"/>
        <end position="1018"/>
    </location>
</feature>
<dbReference type="GO" id="GO:0005634">
    <property type="term" value="C:nucleus"/>
    <property type="evidence" value="ECO:0007669"/>
    <property type="project" value="UniProtKB-SubCell"/>
</dbReference>
<dbReference type="PROSITE" id="PS50157">
    <property type="entry name" value="ZINC_FINGER_C2H2_2"/>
    <property type="match status" value="8"/>
</dbReference>
<evidence type="ECO:0000256" key="11">
    <source>
        <dbReference type="ARBA" id="ARBA00023242"/>
    </source>
</evidence>
<evidence type="ECO:0000256" key="8">
    <source>
        <dbReference type="ARBA" id="ARBA00023125"/>
    </source>
</evidence>
<keyword evidence="11" id="KW-0539">Nucleus</keyword>
<dbReference type="PANTHER" id="PTHR16515">
    <property type="entry name" value="PR DOMAIN ZINC FINGER PROTEIN"/>
    <property type="match status" value="1"/>
</dbReference>
<feature type="region of interest" description="Disordered" evidence="13">
    <location>
        <begin position="1402"/>
        <end position="1461"/>
    </location>
</feature>
<comment type="subcellular location">
    <subcellularLocation>
        <location evidence="1">Nucleus</location>
    </subcellularLocation>
</comment>
<keyword evidence="3" id="KW-0479">Metal-binding</keyword>
<evidence type="ECO:0000256" key="13">
    <source>
        <dbReference type="SAM" id="MobiDB-lite"/>
    </source>
</evidence>
<feature type="compositionally biased region" description="Pro residues" evidence="13">
    <location>
        <begin position="1275"/>
        <end position="1285"/>
    </location>
</feature>
<evidence type="ECO:0000256" key="4">
    <source>
        <dbReference type="ARBA" id="ARBA00022737"/>
    </source>
</evidence>
<evidence type="ECO:0000256" key="7">
    <source>
        <dbReference type="ARBA" id="ARBA00023015"/>
    </source>
</evidence>
<comment type="similarity">
    <text evidence="2">Belongs to the krueppel C2H2-type zinc-finger protein family.</text>
</comment>
<dbReference type="SMART" id="SM00355">
    <property type="entry name" value="ZnF_C2H2"/>
    <property type="match status" value="9"/>
</dbReference>
<dbReference type="EMBL" id="OE000216">
    <property type="protein sequence ID" value="CAD7452940.1"/>
    <property type="molecule type" value="Genomic_DNA"/>
</dbReference>
<dbReference type="InterPro" id="IPR050331">
    <property type="entry name" value="Zinc_finger"/>
</dbReference>
<feature type="region of interest" description="Disordered" evidence="13">
    <location>
        <begin position="1146"/>
        <end position="1207"/>
    </location>
</feature>
<evidence type="ECO:0000313" key="16">
    <source>
        <dbReference type="EMBL" id="CAD7452940.1"/>
    </source>
</evidence>
<feature type="region of interest" description="Disordered" evidence="13">
    <location>
        <begin position="1240"/>
        <end position="1260"/>
    </location>
</feature>
<feature type="compositionally biased region" description="Polar residues" evidence="13">
    <location>
        <begin position="1153"/>
        <end position="1165"/>
    </location>
</feature>
<dbReference type="InterPro" id="IPR013087">
    <property type="entry name" value="Znf_C2H2_type"/>
</dbReference>
<keyword evidence="5 12" id="KW-0863">Zinc-finger</keyword>
<evidence type="ECO:0000256" key="12">
    <source>
        <dbReference type="PROSITE-ProRule" id="PRU00042"/>
    </source>
</evidence>
<gene>
    <name evidence="16" type="ORF">TTEB3V08_LOCUS1099</name>
</gene>
<dbReference type="FunFam" id="3.30.160.60:FF:000231">
    <property type="entry name" value="PLAG1 like zinc finger 2"/>
    <property type="match status" value="1"/>
</dbReference>
<keyword evidence="4" id="KW-0677">Repeat</keyword>
<feature type="region of interest" description="Disordered" evidence="13">
    <location>
        <begin position="1271"/>
        <end position="1290"/>
    </location>
</feature>
<evidence type="ECO:0000256" key="5">
    <source>
        <dbReference type="ARBA" id="ARBA00022771"/>
    </source>
</evidence>
<feature type="domain" description="C2H2-type" evidence="14">
    <location>
        <begin position="1115"/>
        <end position="1140"/>
    </location>
</feature>
<sequence>MTFGSKLQTQSHLMHQDLAVETVGSAPGKRSPLHGCPFCEKKFDRPWVLKGHLRLHTGERPFICPVCDKTFADRKCTLICVEEEWKTTLCTLDRDSNLNLPVIGSLVYCESIALNHAATKADPNDKYFLSYRLLSSRSNLRAHQRTRSHHQWEWHCPLCNKAFSQRRYMERHRLEACQKYYNQTQQRAGIAQAIVSYYQHGAVLVGGACLTAMADPKLCIEPETKVIELTTHTLNTNKDQNGKDEQNCTIPEVGPQLPTFGGKPPKDMSSCVFDNNQCGSLTHDMPEHLGETLAVDISGEEESPFAAELPRLVSYPYKLLRTYEWIMEKPLLPTSHDSNLSWSTGVSESISLRHHVLAKMWPDLAKNARLSETWSGQIRTLIIPQLKMRMLVRVCILLPTVTTQNCFRLHSPGCNDCESWNEGECNQHGPLVVVPDSPTLTKARQSLPLLLQLKRDPSSDRGVSVFARKLVCRRTLFGPLLAPRKTSRHIPLIRGKLEFKVFRNAGLPVALNIQTSDERHCNWMVFVRAALTSDHQNLVAFQYRAGIYFVSIKEIKPGEELRVWYSKEYAFNMETRPLAKPSDSPPHEEGLPTRKLRPRSRPEQQSYVCPICHHRLPSSFPPRVETRQQRAVCTCVATATPPYGSTQPTTPVTKTSRAMAGLGAKSVRKKRTKEQVLDISAIPSVDTGRRSNRESFAKVGSPSSTSGENTANVKELMLASSRKNSSGSSVSTTVSEVHEMFPSNVVASSAGKQKNIMTPDVAKEMQSQVESATTRLHSVYRALTSDILLPPSDISEPKESSLEDVEVSFFRLETSSSNSSTSGSNGSRTRQSLRRGKVQQDIYSNPQAGPSGLTRSPYEELPYTGSTPTSSRHSQRSFRTMQERRTARTKKYTQDEDIVQRTVPERGFGSSQAVVGPVTPGATSIPRKPRGRHTCPVCTKSFGSPGKLRQHMYSHTGERPFHCTYPQCSKSFSSKFKLVRHELIHSVDRKFRCTICDRTFHRKDHLKNHVKVHSPIKKTFRCDREGCGKEYSSYLSFRKHSAVHAAEEGNLECKMCGRAFATKDEIVYHLKVHAGSRTVKNPSDKKYRCEHCDRKFFTRKDVRRHLVVHTGKRDFLCQYCPQRFGRKDHLVRHIKKSHYGGAVIKGKVKRQQRGSSAATSSTVPSISGAPTPKRSSSSSILKPSASKSSTYSPPAFQLPEARPSTSDEMLMYNPSEIMTLPSDLTLGGLLEGTQYETEGAVDVKSEPEEQHQSSTIHHRPQVLSQELVSSLMYDQPPPPPPPPPYSSQLQQTSFKLFEPEDNEGEIKMEPQYPPERGSMPHPMLPTSVGGMDLNQFLSLLPSTSGSVDHDPSAANLLVQHLRRGEEELQRFLVSGSDGGNLLAGDTGLPSHLLNLISSTESLQLPGSEPSGSAGGVSMESVTTPSGDEPDQSQIIASLLQSSEEVDPNSTPLPGFSQAFPQ</sequence>
<keyword evidence="7" id="KW-0805">Transcription regulation</keyword>
<feature type="compositionally biased region" description="Low complexity" evidence="13">
    <location>
        <begin position="1167"/>
        <end position="1189"/>
    </location>
</feature>
<dbReference type="PROSITE" id="PS50280">
    <property type="entry name" value="SET"/>
    <property type="match status" value="1"/>
</dbReference>
<feature type="region of interest" description="Disordered" evidence="13">
    <location>
        <begin position="813"/>
        <end position="892"/>
    </location>
</feature>
<organism evidence="16">
    <name type="scientific">Timema tahoe</name>
    <dbReference type="NCBI Taxonomy" id="61484"/>
    <lineage>
        <taxon>Eukaryota</taxon>
        <taxon>Metazoa</taxon>
        <taxon>Ecdysozoa</taxon>
        <taxon>Arthropoda</taxon>
        <taxon>Hexapoda</taxon>
        <taxon>Insecta</taxon>
        <taxon>Pterygota</taxon>
        <taxon>Neoptera</taxon>
        <taxon>Polyneoptera</taxon>
        <taxon>Phasmatodea</taxon>
        <taxon>Timematodea</taxon>
        <taxon>Timematoidea</taxon>
        <taxon>Timematidae</taxon>
        <taxon>Timema</taxon>
    </lineage>
</organism>
<dbReference type="SUPFAM" id="SSF57667">
    <property type="entry name" value="beta-beta-alpha zinc fingers"/>
    <property type="match status" value="4"/>
</dbReference>
<feature type="compositionally biased region" description="Basic and acidic residues" evidence="13">
    <location>
        <begin position="687"/>
        <end position="696"/>
    </location>
</feature>
<feature type="domain" description="SET" evidence="15">
    <location>
        <begin position="449"/>
        <end position="566"/>
    </location>
</feature>
<evidence type="ECO:0000256" key="9">
    <source>
        <dbReference type="ARBA" id="ARBA00023159"/>
    </source>
</evidence>
<dbReference type="FunFam" id="3.30.160.60:FF:000256">
    <property type="entry name" value="PLAG1 like zinc finger 2"/>
    <property type="match status" value="1"/>
</dbReference>
<feature type="domain" description="C2H2-type" evidence="14">
    <location>
        <begin position="1020"/>
        <end position="1049"/>
    </location>
</feature>
<evidence type="ECO:0000259" key="14">
    <source>
        <dbReference type="PROSITE" id="PS50157"/>
    </source>
</evidence>
<dbReference type="GO" id="GO:0008276">
    <property type="term" value="F:protein methyltransferase activity"/>
    <property type="evidence" value="ECO:0007669"/>
    <property type="project" value="UniProtKB-ARBA"/>
</dbReference>
<evidence type="ECO:0000256" key="10">
    <source>
        <dbReference type="ARBA" id="ARBA00023163"/>
    </source>
</evidence>
<feature type="domain" description="C2H2-type" evidence="14">
    <location>
        <begin position="961"/>
        <end position="990"/>
    </location>
</feature>
<feature type="domain" description="C2H2-type" evidence="14">
    <location>
        <begin position="933"/>
        <end position="960"/>
    </location>
</feature>
<feature type="domain" description="C2H2-type" evidence="14">
    <location>
        <begin position="1087"/>
        <end position="1114"/>
    </location>
</feature>
<dbReference type="GO" id="GO:0010557">
    <property type="term" value="P:positive regulation of macromolecule biosynthetic process"/>
    <property type="evidence" value="ECO:0007669"/>
    <property type="project" value="UniProtKB-ARBA"/>
</dbReference>
<dbReference type="FunFam" id="3.30.160.60:FF:000032">
    <property type="entry name" value="Krueppel-like factor 4"/>
    <property type="match status" value="1"/>
</dbReference>
<feature type="region of interest" description="Disordered" evidence="13">
    <location>
        <begin position="576"/>
        <end position="602"/>
    </location>
</feature>
<evidence type="ECO:0000256" key="3">
    <source>
        <dbReference type="ARBA" id="ARBA00022723"/>
    </source>
</evidence>
<dbReference type="Gene3D" id="2.170.270.10">
    <property type="entry name" value="SET domain"/>
    <property type="match status" value="1"/>
</dbReference>
<dbReference type="Pfam" id="PF21549">
    <property type="entry name" value="PRDM2_PR"/>
    <property type="match status" value="1"/>
</dbReference>
<feature type="compositionally biased region" description="Polar residues" evidence="13">
    <location>
        <begin position="864"/>
        <end position="880"/>
    </location>
</feature>
<feature type="compositionally biased region" description="Low complexity" evidence="13">
    <location>
        <begin position="1431"/>
        <end position="1442"/>
    </location>
</feature>
<dbReference type="PANTHER" id="PTHR16515:SF49">
    <property type="entry name" value="GASTRULA ZINC FINGER PROTEIN XLCGF49.1-LIKE-RELATED"/>
    <property type="match status" value="1"/>
</dbReference>
<keyword evidence="10" id="KW-0804">Transcription</keyword>
<keyword evidence="9" id="KW-0010">Activator</keyword>
<feature type="compositionally biased region" description="Polar residues" evidence="13">
    <location>
        <begin position="701"/>
        <end position="711"/>
    </location>
</feature>